<accession>A0AAW9A425</accession>
<dbReference type="InterPro" id="IPR052032">
    <property type="entry name" value="ATP-dep_AA_Ligase"/>
</dbReference>
<dbReference type="Gene3D" id="3.40.50.20">
    <property type="match status" value="1"/>
</dbReference>
<feature type="domain" description="ATP-grasp" evidence="5">
    <location>
        <begin position="94"/>
        <end position="302"/>
    </location>
</feature>
<keyword evidence="3 4" id="KW-0067">ATP-binding</keyword>
<dbReference type="GO" id="GO:0005524">
    <property type="term" value="F:ATP binding"/>
    <property type="evidence" value="ECO:0007669"/>
    <property type="project" value="UniProtKB-UniRule"/>
</dbReference>
<dbReference type="PANTHER" id="PTHR43585">
    <property type="entry name" value="FUMIPYRROLE BIOSYNTHESIS PROTEIN C"/>
    <property type="match status" value="1"/>
</dbReference>
<gene>
    <name evidence="6" type="ORF">QTL97_00805</name>
</gene>
<keyword evidence="1" id="KW-0436">Ligase</keyword>
<evidence type="ECO:0000256" key="1">
    <source>
        <dbReference type="ARBA" id="ARBA00022598"/>
    </source>
</evidence>
<keyword evidence="2 4" id="KW-0547">Nucleotide-binding</keyword>
<dbReference type="InterPro" id="IPR011761">
    <property type="entry name" value="ATP-grasp"/>
</dbReference>
<dbReference type="PANTHER" id="PTHR43585:SF2">
    <property type="entry name" value="ATP-GRASP ENZYME FSQD"/>
    <property type="match status" value="1"/>
</dbReference>
<dbReference type="Pfam" id="PF13535">
    <property type="entry name" value="ATP-grasp_4"/>
    <property type="match status" value="1"/>
</dbReference>
<evidence type="ECO:0000256" key="2">
    <source>
        <dbReference type="ARBA" id="ARBA00022741"/>
    </source>
</evidence>
<organism evidence="6 7">
    <name type="scientific">Sporosarcina thermotolerans</name>
    <dbReference type="NCBI Taxonomy" id="633404"/>
    <lineage>
        <taxon>Bacteria</taxon>
        <taxon>Bacillati</taxon>
        <taxon>Bacillota</taxon>
        <taxon>Bacilli</taxon>
        <taxon>Bacillales</taxon>
        <taxon>Caryophanaceae</taxon>
        <taxon>Sporosarcina</taxon>
    </lineage>
</organism>
<dbReference type="Gene3D" id="3.30.470.20">
    <property type="entry name" value="ATP-grasp fold, B domain"/>
    <property type="match status" value="1"/>
</dbReference>
<evidence type="ECO:0000256" key="3">
    <source>
        <dbReference type="ARBA" id="ARBA00022840"/>
    </source>
</evidence>
<dbReference type="EMBL" id="JAUBDJ010000001">
    <property type="protein sequence ID" value="MDW0115477.1"/>
    <property type="molecule type" value="Genomic_DNA"/>
</dbReference>
<name>A0AAW9A425_9BACL</name>
<sequence>METILFIGSATSGSSMDAIEAANRLGYRTLLMTNRKTFIYNQNDFPFLNKVIHLNVMDENTIRKQIIESINIEYTLQAIISFIDPYTSLAARLSNEFCNSSISSDALQIIEDKSSTREVLKDHPATCEFEIINGKQLIHSSMKYPFVLKKPVSNGSKDVYLIESEEYFDIAFKKLATQNPVIIEEFVDGDQYVIELLVCKGFPMIAAIIKQEITMEYTFIVTGYEVVIKMDETIYRDLRKSVISILGEIGLDHGACHLEMRHSRKGWKLIEINPRISGGAMNRMIFEAFGINLVQETIKLYLGKEPDLLRIKCQPVYTSFITINSYGILLEIEGEKEAVSSSGVVDIHLRPVIGTMMMPPISMGQRYGYVMAIGDTSVEAKERAELAVRYIKFYVELI</sequence>
<dbReference type="Proteomes" id="UP001271648">
    <property type="component" value="Unassembled WGS sequence"/>
</dbReference>
<evidence type="ECO:0000313" key="7">
    <source>
        <dbReference type="Proteomes" id="UP001271648"/>
    </source>
</evidence>
<evidence type="ECO:0000313" key="6">
    <source>
        <dbReference type="EMBL" id="MDW0115477.1"/>
    </source>
</evidence>
<evidence type="ECO:0000256" key="4">
    <source>
        <dbReference type="PROSITE-ProRule" id="PRU00409"/>
    </source>
</evidence>
<dbReference type="GO" id="GO:0046872">
    <property type="term" value="F:metal ion binding"/>
    <property type="evidence" value="ECO:0007669"/>
    <property type="project" value="InterPro"/>
</dbReference>
<dbReference type="RefSeq" id="WP_283731901.1">
    <property type="nucleotide sequence ID" value="NZ_CP125968.1"/>
</dbReference>
<dbReference type="InterPro" id="IPR040570">
    <property type="entry name" value="LAL_C2"/>
</dbReference>
<dbReference type="PROSITE" id="PS50975">
    <property type="entry name" value="ATP_GRASP"/>
    <property type="match status" value="1"/>
</dbReference>
<reference evidence="6 7" key="1">
    <citation type="submission" date="2023-06" db="EMBL/GenBank/DDBJ databases">
        <title>Sporosarcina sp. nov., isolated from Korean traditional fermented seafood 'Jeotgal'.</title>
        <authorList>
            <person name="Yang A.I."/>
            <person name="Shin N.-R."/>
        </authorList>
    </citation>
    <scope>NUCLEOTIDE SEQUENCE [LARGE SCALE GENOMIC DNA]</scope>
    <source>
        <strain evidence="6 7">KCTC43456</strain>
    </source>
</reference>
<dbReference type="AlphaFoldDB" id="A0AAW9A425"/>
<dbReference type="SUPFAM" id="SSF56059">
    <property type="entry name" value="Glutathione synthetase ATP-binding domain-like"/>
    <property type="match status" value="1"/>
</dbReference>
<proteinExistence type="predicted"/>
<keyword evidence="7" id="KW-1185">Reference proteome</keyword>
<dbReference type="GO" id="GO:0016874">
    <property type="term" value="F:ligase activity"/>
    <property type="evidence" value="ECO:0007669"/>
    <property type="project" value="UniProtKB-KW"/>
</dbReference>
<evidence type="ECO:0000259" key="5">
    <source>
        <dbReference type="PROSITE" id="PS50975"/>
    </source>
</evidence>
<dbReference type="Pfam" id="PF18603">
    <property type="entry name" value="LAL_C2"/>
    <property type="match status" value="1"/>
</dbReference>
<comment type="caution">
    <text evidence="6">The sequence shown here is derived from an EMBL/GenBank/DDBJ whole genome shotgun (WGS) entry which is preliminary data.</text>
</comment>
<protein>
    <submittedName>
        <fullName evidence="6">ATP-grasp domain-containing protein</fullName>
    </submittedName>
</protein>